<keyword evidence="3" id="KW-0812">Transmembrane</keyword>
<dbReference type="RefSeq" id="WP_398283805.1">
    <property type="nucleotide sequence ID" value="NZ_JBITLV010000007.1"/>
</dbReference>
<comment type="caution">
    <text evidence="4">The sequence shown here is derived from an EMBL/GenBank/DDBJ whole genome shotgun (WGS) entry which is preliminary data.</text>
</comment>
<sequence length="305" mass="31676">MSPRRLDESMTLLREAMERPLDPGYAQAAERRRQQADDAAPLTGVRRLRMVSGRGLTGVVAVLAGFGLAVSVLAIREPSDAAAKVRTQLAARIEQRNADVRSGEERNAQLRARIAAIQQQALGDRGAQLQAQEKLLSAATGASPVRGPGVEIRVDDAPDSGSVGGTDPRADPAAGGGVVLDVDLQIVVNGLWAAGAQAVAVNGQRLSALSAIRSAGQAILVDFRPTAPPYRIDAVGDPATLQARFAGGSAGPYVQALRDNNGIRVSIDGRDRLELPAAAQVTLRLARPVSTAPTDSAAPTKGSTP</sequence>
<evidence type="ECO:0000256" key="1">
    <source>
        <dbReference type="ARBA" id="ARBA00009108"/>
    </source>
</evidence>
<dbReference type="Gene3D" id="3.30.70.1880">
    <property type="entry name" value="Protein of unknown function DUF881"/>
    <property type="match status" value="1"/>
</dbReference>
<gene>
    <name evidence="4" type="ORF">ACIB24_19550</name>
</gene>
<dbReference type="Pfam" id="PF05949">
    <property type="entry name" value="DUF881"/>
    <property type="match status" value="1"/>
</dbReference>
<evidence type="ECO:0000256" key="3">
    <source>
        <dbReference type="SAM" id="Phobius"/>
    </source>
</evidence>
<evidence type="ECO:0000313" key="5">
    <source>
        <dbReference type="Proteomes" id="UP001612915"/>
    </source>
</evidence>
<dbReference type="PANTHER" id="PTHR37313:SF1">
    <property type="entry name" value="UPF0749 PROTEIN RV1823"/>
    <property type="match status" value="1"/>
</dbReference>
<organism evidence="4 5">
    <name type="scientific">Spongisporangium articulatum</name>
    <dbReference type="NCBI Taxonomy" id="3362603"/>
    <lineage>
        <taxon>Bacteria</taxon>
        <taxon>Bacillati</taxon>
        <taxon>Actinomycetota</taxon>
        <taxon>Actinomycetes</taxon>
        <taxon>Kineosporiales</taxon>
        <taxon>Kineosporiaceae</taxon>
        <taxon>Spongisporangium</taxon>
    </lineage>
</organism>
<evidence type="ECO:0000256" key="2">
    <source>
        <dbReference type="SAM" id="MobiDB-lite"/>
    </source>
</evidence>
<keyword evidence="3" id="KW-0472">Membrane</keyword>
<feature type="region of interest" description="Disordered" evidence="2">
    <location>
        <begin position="286"/>
        <end position="305"/>
    </location>
</feature>
<feature type="region of interest" description="Disordered" evidence="2">
    <location>
        <begin position="154"/>
        <end position="174"/>
    </location>
</feature>
<feature type="transmembrane region" description="Helical" evidence="3">
    <location>
        <begin position="56"/>
        <end position="75"/>
    </location>
</feature>
<dbReference type="PANTHER" id="PTHR37313">
    <property type="entry name" value="UPF0749 PROTEIN RV1825"/>
    <property type="match status" value="1"/>
</dbReference>
<proteinExistence type="inferred from homology"/>
<dbReference type="InterPro" id="IPR010273">
    <property type="entry name" value="DUF881"/>
</dbReference>
<dbReference type="Proteomes" id="UP001612915">
    <property type="component" value="Unassembled WGS sequence"/>
</dbReference>
<reference evidence="4 5" key="1">
    <citation type="submission" date="2024-10" db="EMBL/GenBank/DDBJ databases">
        <title>The Natural Products Discovery Center: Release of the First 8490 Sequenced Strains for Exploring Actinobacteria Biosynthetic Diversity.</title>
        <authorList>
            <person name="Kalkreuter E."/>
            <person name="Kautsar S.A."/>
            <person name="Yang D."/>
            <person name="Bader C.D."/>
            <person name="Teijaro C.N."/>
            <person name="Fluegel L."/>
            <person name="Davis C.M."/>
            <person name="Simpson J.R."/>
            <person name="Lauterbach L."/>
            <person name="Steele A.D."/>
            <person name="Gui C."/>
            <person name="Meng S."/>
            <person name="Li G."/>
            <person name="Viehrig K."/>
            <person name="Ye F."/>
            <person name="Su P."/>
            <person name="Kiefer A.F."/>
            <person name="Nichols A."/>
            <person name="Cepeda A.J."/>
            <person name="Yan W."/>
            <person name="Fan B."/>
            <person name="Jiang Y."/>
            <person name="Adhikari A."/>
            <person name="Zheng C.-J."/>
            <person name="Schuster L."/>
            <person name="Cowan T.M."/>
            <person name="Smanski M.J."/>
            <person name="Chevrette M.G."/>
            <person name="De Carvalho L.P.S."/>
            <person name="Shen B."/>
        </authorList>
    </citation>
    <scope>NUCLEOTIDE SEQUENCE [LARGE SCALE GENOMIC DNA]</scope>
    <source>
        <strain evidence="4 5">NPDC049639</strain>
    </source>
</reference>
<evidence type="ECO:0000313" key="4">
    <source>
        <dbReference type="EMBL" id="MFI7589267.1"/>
    </source>
</evidence>
<dbReference type="EMBL" id="JBITLV010000007">
    <property type="protein sequence ID" value="MFI7589267.1"/>
    <property type="molecule type" value="Genomic_DNA"/>
</dbReference>
<comment type="similarity">
    <text evidence="1">Belongs to the UPF0749 family.</text>
</comment>
<accession>A0ABW8ATQ1</accession>
<protein>
    <submittedName>
        <fullName evidence="4">DUF881 domain-containing protein</fullName>
    </submittedName>
</protein>
<keyword evidence="3" id="KW-1133">Transmembrane helix</keyword>
<keyword evidence="5" id="KW-1185">Reference proteome</keyword>
<name>A0ABW8ATQ1_9ACTN</name>